<accession>A0A4R6WNR6</accession>
<name>A0A4R6WNR6_9SPHI</name>
<keyword evidence="2" id="KW-1185">Reference proteome</keyword>
<protein>
    <recommendedName>
        <fullName evidence="3">Fibronectin type III domain protein</fullName>
    </recommendedName>
</protein>
<reference evidence="1 2" key="1">
    <citation type="submission" date="2019-03" db="EMBL/GenBank/DDBJ databases">
        <title>Genomic Encyclopedia of Archaeal and Bacterial Type Strains, Phase II (KMG-II): from individual species to whole genera.</title>
        <authorList>
            <person name="Goeker M."/>
        </authorList>
    </citation>
    <scope>NUCLEOTIDE SEQUENCE [LARGE SCALE GENOMIC DNA]</scope>
    <source>
        <strain evidence="1 2">DSM 28353</strain>
    </source>
</reference>
<evidence type="ECO:0000313" key="1">
    <source>
        <dbReference type="EMBL" id="TDQ82841.1"/>
    </source>
</evidence>
<organism evidence="1 2">
    <name type="scientific">Sphingobacterium yanglingense</name>
    <dbReference type="NCBI Taxonomy" id="1437280"/>
    <lineage>
        <taxon>Bacteria</taxon>
        <taxon>Pseudomonadati</taxon>
        <taxon>Bacteroidota</taxon>
        <taxon>Sphingobacteriia</taxon>
        <taxon>Sphingobacteriales</taxon>
        <taxon>Sphingobacteriaceae</taxon>
        <taxon>Sphingobacterium</taxon>
    </lineage>
</organism>
<dbReference type="OrthoDB" id="703469at2"/>
<sequence length="202" mass="22833">MIKPNFRSKDATELLNYAEHILKKMTENATMFADPEPALATLETSLSAYRAAYAEATHRDMRAVVLKGQKGKDLHQVIYRLSHYVDAQAQGDPNIILAAGYRPSKSTQNRIGRTPKATGLVVKNMEVGSGILRIKVHHWKHARLYQYEHRKKGTEEWTGILNSSSTLELSGLERLQEYEFRVSYLGRDTVTNFSDIVTALVV</sequence>
<dbReference type="Proteomes" id="UP000295292">
    <property type="component" value="Unassembled WGS sequence"/>
</dbReference>
<dbReference type="InterPro" id="IPR003961">
    <property type="entry name" value="FN3_dom"/>
</dbReference>
<dbReference type="CDD" id="cd00063">
    <property type="entry name" value="FN3"/>
    <property type="match status" value="1"/>
</dbReference>
<evidence type="ECO:0008006" key="3">
    <source>
        <dbReference type="Google" id="ProtNLM"/>
    </source>
</evidence>
<dbReference type="RefSeq" id="WP_133582494.1">
    <property type="nucleotide sequence ID" value="NZ_SNYV01000001.1"/>
</dbReference>
<gene>
    <name evidence="1" type="ORF">CLV99_0063</name>
</gene>
<dbReference type="EMBL" id="SNYV01000001">
    <property type="protein sequence ID" value="TDQ82841.1"/>
    <property type="molecule type" value="Genomic_DNA"/>
</dbReference>
<comment type="caution">
    <text evidence="1">The sequence shown here is derived from an EMBL/GenBank/DDBJ whole genome shotgun (WGS) entry which is preliminary data.</text>
</comment>
<evidence type="ECO:0000313" key="2">
    <source>
        <dbReference type="Proteomes" id="UP000295292"/>
    </source>
</evidence>
<dbReference type="AlphaFoldDB" id="A0A4R6WNR6"/>
<proteinExistence type="predicted"/>